<accession>A0ABT0UZY1</accession>
<dbReference type="Pfam" id="PF19054">
    <property type="entry name" value="DUF5753"/>
    <property type="match status" value="1"/>
</dbReference>
<reference evidence="2" key="1">
    <citation type="submission" date="2022-06" db="EMBL/GenBank/DDBJ databases">
        <title>Genome public.</title>
        <authorList>
            <person name="Sun Q."/>
        </authorList>
    </citation>
    <scope>NUCLEOTIDE SEQUENCE</scope>
    <source>
        <strain evidence="2">CWNU-1</strain>
    </source>
</reference>
<evidence type="ECO:0000313" key="3">
    <source>
        <dbReference type="Proteomes" id="UP001431429"/>
    </source>
</evidence>
<dbReference type="EMBL" id="JAMQAW010000078">
    <property type="protein sequence ID" value="MCM2393519.1"/>
    <property type="molecule type" value="Genomic_DNA"/>
</dbReference>
<dbReference type="InterPro" id="IPR043917">
    <property type="entry name" value="DUF5753"/>
</dbReference>
<gene>
    <name evidence="2" type="ORF">NBG84_35485</name>
</gene>
<evidence type="ECO:0000259" key="1">
    <source>
        <dbReference type="Pfam" id="PF19054"/>
    </source>
</evidence>
<protein>
    <submittedName>
        <fullName evidence="2">Helix-turn-helix domain-containing protein</fullName>
    </submittedName>
</protein>
<dbReference type="RefSeq" id="WP_250923817.1">
    <property type="nucleotide sequence ID" value="NZ_JAMQAW010000078.1"/>
</dbReference>
<feature type="domain" description="DUF5753" evidence="1">
    <location>
        <begin position="117"/>
        <end position="296"/>
    </location>
</feature>
<dbReference type="Gene3D" id="1.10.260.40">
    <property type="entry name" value="lambda repressor-like DNA-binding domains"/>
    <property type="match status" value="1"/>
</dbReference>
<name>A0ABT0UZY1_9ACTN</name>
<keyword evidence="3" id="KW-1185">Reference proteome</keyword>
<proteinExistence type="predicted"/>
<comment type="caution">
    <text evidence="2">The sequence shown here is derived from an EMBL/GenBank/DDBJ whole genome shotgun (WGS) entry which is preliminary data.</text>
</comment>
<evidence type="ECO:0000313" key="2">
    <source>
        <dbReference type="EMBL" id="MCM2393519.1"/>
    </source>
</evidence>
<dbReference type="Pfam" id="PF13560">
    <property type="entry name" value="HTH_31"/>
    <property type="match status" value="1"/>
</dbReference>
<organism evidence="2 3">
    <name type="scientific">Streptomyces albipurpureus</name>
    <dbReference type="NCBI Taxonomy" id="2897419"/>
    <lineage>
        <taxon>Bacteria</taxon>
        <taxon>Bacillati</taxon>
        <taxon>Actinomycetota</taxon>
        <taxon>Actinomycetes</taxon>
        <taxon>Kitasatosporales</taxon>
        <taxon>Streptomycetaceae</taxon>
        <taxon>Streptomyces</taxon>
    </lineage>
</organism>
<dbReference type="InterPro" id="IPR010982">
    <property type="entry name" value="Lambda_DNA-bd_dom_sf"/>
</dbReference>
<dbReference type="Proteomes" id="UP001431429">
    <property type="component" value="Unassembled WGS sequence"/>
</dbReference>
<sequence length="304" mass="33821">MPEQKQAPGSVALGEVGRRLERLRLRGGLTLVAAATHCQELGLRTDASALSRIENGRRRTVPRDLVTALLDLYQADKRDHTEVMGFLPPPDATATGRRQRPPLWRRHGDLLDAMKFGNFLELEAQATRLRNFELAVIPGLLQTAEYARHAITAFRPDLTVEAIDGLCDVRLHRQRTIAAGAARELHALIDESALHRTIGSPAVMREQLERLLAASESPGTTIRVLPTAVGGHPGLAGPFVIMTFPEATHARDIVWIETLSTSVYLDQETEVARYTDAFTHLWPRALDPARTRNHLKNQIQEFHS</sequence>